<proteinExistence type="predicted"/>
<dbReference type="OrthoDB" id="196248at2"/>
<gene>
    <name evidence="1" type="ORF">FB390_0854</name>
</gene>
<evidence type="ECO:0000313" key="1">
    <source>
        <dbReference type="EMBL" id="TQM29260.1"/>
    </source>
</evidence>
<dbReference type="AlphaFoldDB" id="A0A543F692"/>
<evidence type="ECO:0000313" key="2">
    <source>
        <dbReference type="Proteomes" id="UP000316331"/>
    </source>
</evidence>
<dbReference type="Proteomes" id="UP000316331">
    <property type="component" value="Unassembled WGS sequence"/>
</dbReference>
<organism evidence="1 2">
    <name type="scientific">Nocardia bhagyanarayanae</name>
    <dbReference type="NCBI Taxonomy" id="1215925"/>
    <lineage>
        <taxon>Bacteria</taxon>
        <taxon>Bacillati</taxon>
        <taxon>Actinomycetota</taxon>
        <taxon>Actinomycetes</taxon>
        <taxon>Mycobacteriales</taxon>
        <taxon>Nocardiaceae</taxon>
        <taxon>Nocardia</taxon>
    </lineage>
</organism>
<dbReference type="EMBL" id="VFPG01000001">
    <property type="protein sequence ID" value="TQM29260.1"/>
    <property type="molecule type" value="Genomic_DNA"/>
</dbReference>
<protein>
    <submittedName>
        <fullName evidence="1">Uncharacterized protein</fullName>
    </submittedName>
</protein>
<accession>A0A543F692</accession>
<reference evidence="1 2" key="1">
    <citation type="submission" date="2019-06" db="EMBL/GenBank/DDBJ databases">
        <title>Sequencing the genomes of 1000 actinobacteria strains.</title>
        <authorList>
            <person name="Klenk H.-P."/>
        </authorList>
    </citation>
    <scope>NUCLEOTIDE SEQUENCE [LARGE SCALE GENOMIC DNA]</scope>
    <source>
        <strain evidence="1 2">DSM 103495</strain>
    </source>
</reference>
<keyword evidence="2" id="KW-1185">Reference proteome</keyword>
<comment type="caution">
    <text evidence="1">The sequence shown here is derived from an EMBL/GenBank/DDBJ whole genome shotgun (WGS) entry which is preliminary data.</text>
</comment>
<sequence>MGIARRGTRILNLDGERYRWVVSPDDEPGLAIVVEIAEGHGQRMVTWVDHGTIITPRLVAMVIHRALHRGWTPNQRGTEVVYRIKGTPTPVQT</sequence>
<name>A0A543F692_9NOCA</name>
<dbReference type="RefSeq" id="WP_141807765.1">
    <property type="nucleotide sequence ID" value="NZ_VFPG01000001.1"/>
</dbReference>